<sequence>MATLTRDAVLEILADWNSWGKQTRTGIMRDSYLRDFERKMRSEEIVILQGVRRAGKSTIAKQYIESMGNPDSALIINFEDARLSKVSANDLNRIFEVYLSEFQPKEKPVVVLDEIQEVPEWERFVRSLHDRNAAHIAVTGSSSKLLSGEYATLLTGRHINTTVYPLSFAEFLQFTGIEAKSRMQAIENRLQIQKKFREYLEFGGFPKPVTLKDAVLKKELLRTYYEDIIHKDIQKRHSIQEGKKLDELGQYYMTNNARIASHNQIRKFIGLSLDSVQRFSKYMEEAYLIFSVPLFSYSKKAQIANPKKVYSIDTGMRNAVSFRFSKDFGWNAENAVFLQLKRTGSEVYYYTDHKTECDFIAKKQGKKAAIQVSWNLEDEKREIKGLLQGMKSIKAKDGLLLTEDLEEERKIEGMKIRIMPLWKWLLGK</sequence>
<keyword evidence="3" id="KW-0547">Nucleotide-binding</keyword>
<dbReference type="Pfam" id="PF13635">
    <property type="entry name" value="DUF4143"/>
    <property type="match status" value="1"/>
</dbReference>
<feature type="domain" description="AAA" evidence="1">
    <location>
        <begin position="43"/>
        <end position="172"/>
    </location>
</feature>
<evidence type="ECO:0000259" key="2">
    <source>
        <dbReference type="Pfam" id="PF13635"/>
    </source>
</evidence>
<evidence type="ECO:0000313" key="3">
    <source>
        <dbReference type="EMBL" id="MBI4210674.1"/>
    </source>
</evidence>
<reference evidence="3" key="1">
    <citation type="submission" date="2020-07" db="EMBL/GenBank/DDBJ databases">
        <title>Huge and variable diversity of episymbiotic CPR bacteria and DPANN archaea in groundwater ecosystems.</title>
        <authorList>
            <person name="He C.Y."/>
            <person name="Keren R."/>
            <person name="Whittaker M."/>
            <person name="Farag I.F."/>
            <person name="Doudna J."/>
            <person name="Cate J.H.D."/>
            <person name="Banfield J.F."/>
        </authorList>
    </citation>
    <scope>NUCLEOTIDE SEQUENCE</scope>
    <source>
        <strain evidence="3">NC_groundwater_1296_Ag_S-0.2um_52_80</strain>
    </source>
</reference>
<dbReference type="PANTHER" id="PTHR33295">
    <property type="entry name" value="ATPASE"/>
    <property type="match status" value="1"/>
</dbReference>
<gene>
    <name evidence="3" type="ORF">HY544_04175</name>
</gene>
<dbReference type="SUPFAM" id="SSF52540">
    <property type="entry name" value="P-loop containing nucleoside triphosphate hydrolases"/>
    <property type="match status" value="1"/>
</dbReference>
<dbReference type="InterPro" id="IPR041682">
    <property type="entry name" value="AAA_14"/>
</dbReference>
<dbReference type="GO" id="GO:0005524">
    <property type="term" value="F:ATP binding"/>
    <property type="evidence" value="ECO:0007669"/>
    <property type="project" value="UniProtKB-KW"/>
</dbReference>
<accession>A0A8T3YJH3</accession>
<evidence type="ECO:0000259" key="1">
    <source>
        <dbReference type="Pfam" id="PF13173"/>
    </source>
</evidence>
<organism evidence="3 4">
    <name type="scientific">Candidatus Iainarchaeum sp</name>
    <dbReference type="NCBI Taxonomy" id="3101447"/>
    <lineage>
        <taxon>Archaea</taxon>
        <taxon>Candidatus Iainarchaeota</taxon>
        <taxon>Candidatus Iainarchaeia</taxon>
        <taxon>Candidatus Iainarchaeales</taxon>
        <taxon>Candidatus Iainarchaeaceae</taxon>
        <taxon>Candidatus Iainarchaeum</taxon>
    </lineage>
</organism>
<protein>
    <submittedName>
        <fullName evidence="3">ATP-binding protein</fullName>
    </submittedName>
</protein>
<proteinExistence type="predicted"/>
<dbReference type="InterPro" id="IPR025420">
    <property type="entry name" value="DUF4143"/>
</dbReference>
<comment type="caution">
    <text evidence="3">The sequence shown here is derived from an EMBL/GenBank/DDBJ whole genome shotgun (WGS) entry which is preliminary data.</text>
</comment>
<dbReference type="InterPro" id="IPR027417">
    <property type="entry name" value="P-loop_NTPase"/>
</dbReference>
<dbReference type="AlphaFoldDB" id="A0A8T3YJH3"/>
<feature type="domain" description="DUF4143" evidence="2">
    <location>
        <begin position="231"/>
        <end position="374"/>
    </location>
</feature>
<dbReference type="Proteomes" id="UP000732298">
    <property type="component" value="Unassembled WGS sequence"/>
</dbReference>
<evidence type="ECO:0000313" key="4">
    <source>
        <dbReference type="Proteomes" id="UP000732298"/>
    </source>
</evidence>
<keyword evidence="3" id="KW-0067">ATP-binding</keyword>
<name>A0A8T3YJH3_9ARCH</name>
<dbReference type="Pfam" id="PF13173">
    <property type="entry name" value="AAA_14"/>
    <property type="match status" value="1"/>
</dbReference>
<dbReference type="PANTHER" id="PTHR33295:SF19">
    <property type="entry name" value="ARCHAEAL ATPASE"/>
    <property type="match status" value="1"/>
</dbReference>
<dbReference type="EMBL" id="JACQPB010000040">
    <property type="protein sequence ID" value="MBI4210674.1"/>
    <property type="molecule type" value="Genomic_DNA"/>
</dbReference>